<dbReference type="AlphaFoldDB" id="A0A2I0SMR3"/>
<dbReference type="Proteomes" id="UP000236178">
    <property type="component" value="Unassembled WGS sequence"/>
</dbReference>
<feature type="domain" description="GH3 C-terminal" evidence="3">
    <location>
        <begin position="746"/>
        <end position="803"/>
    </location>
</feature>
<dbReference type="GO" id="GO:0005737">
    <property type="term" value="C:cytoplasm"/>
    <property type="evidence" value="ECO:0007669"/>
    <property type="project" value="TreeGrafter"/>
</dbReference>
<dbReference type="GO" id="GO:0016881">
    <property type="term" value="F:acid-amino acid ligase activity"/>
    <property type="evidence" value="ECO:0007669"/>
    <property type="project" value="TreeGrafter"/>
</dbReference>
<feature type="compositionally biased region" description="Basic residues" evidence="1">
    <location>
        <begin position="204"/>
        <end position="234"/>
    </location>
</feature>
<reference evidence="4 5" key="1">
    <citation type="submission" date="2017-12" db="EMBL/GenBank/DDBJ databases">
        <title>Streptomyces populusis sp. nov., a novel endophytic actinobacterium isolated from stems of Populus adenopoda Maxim.</title>
        <authorList>
            <person name="Wang Z."/>
        </authorList>
    </citation>
    <scope>NUCLEOTIDE SEQUENCE [LARGE SCALE GENOMIC DNA]</scope>
    <source>
        <strain evidence="4 5">A249</strain>
    </source>
</reference>
<gene>
    <name evidence="4" type="ORF">CW362_20010</name>
</gene>
<evidence type="ECO:0000259" key="3">
    <source>
        <dbReference type="Pfam" id="PF23572"/>
    </source>
</evidence>
<accession>A0A2I0SMR3</accession>
<evidence type="ECO:0008006" key="6">
    <source>
        <dbReference type="Google" id="ProtNLM"/>
    </source>
</evidence>
<dbReference type="Pfam" id="PF23571">
    <property type="entry name" value="GH3_M"/>
    <property type="match status" value="1"/>
</dbReference>
<evidence type="ECO:0000256" key="1">
    <source>
        <dbReference type="SAM" id="MobiDB-lite"/>
    </source>
</evidence>
<protein>
    <recommendedName>
        <fullName evidence="6">GH3 auxin-responsive promoter</fullName>
    </recommendedName>
</protein>
<keyword evidence="5" id="KW-1185">Reference proteome</keyword>
<dbReference type="InterPro" id="IPR004993">
    <property type="entry name" value="GH3"/>
</dbReference>
<organism evidence="4 5">
    <name type="scientific">Streptomyces populi</name>
    <dbReference type="NCBI Taxonomy" id="2058924"/>
    <lineage>
        <taxon>Bacteria</taxon>
        <taxon>Bacillati</taxon>
        <taxon>Actinomycetota</taxon>
        <taxon>Actinomycetes</taxon>
        <taxon>Kitasatosporales</taxon>
        <taxon>Streptomycetaceae</taxon>
        <taxon>Streptomyces</taxon>
    </lineage>
</organism>
<feature type="compositionally biased region" description="Basic residues" evidence="1">
    <location>
        <begin position="186"/>
        <end position="195"/>
    </location>
</feature>
<evidence type="ECO:0000313" key="4">
    <source>
        <dbReference type="EMBL" id="PKT71215.1"/>
    </source>
</evidence>
<evidence type="ECO:0000313" key="5">
    <source>
        <dbReference type="Proteomes" id="UP000236178"/>
    </source>
</evidence>
<dbReference type="OrthoDB" id="614636at2"/>
<evidence type="ECO:0000259" key="2">
    <source>
        <dbReference type="Pfam" id="PF23571"/>
    </source>
</evidence>
<dbReference type="InterPro" id="IPR055378">
    <property type="entry name" value="GH3_C"/>
</dbReference>
<comment type="caution">
    <text evidence="4">The sequence shown here is derived from an EMBL/GenBank/DDBJ whole genome shotgun (WGS) entry which is preliminary data.</text>
</comment>
<dbReference type="Pfam" id="PF23572">
    <property type="entry name" value="GH3_C"/>
    <property type="match status" value="1"/>
</dbReference>
<dbReference type="EMBL" id="PJOS01000037">
    <property type="protein sequence ID" value="PKT71215.1"/>
    <property type="molecule type" value="Genomic_DNA"/>
</dbReference>
<dbReference type="InterPro" id="IPR055377">
    <property type="entry name" value="GH3_M"/>
</dbReference>
<name>A0A2I0SMR3_9ACTN</name>
<feature type="compositionally biased region" description="Basic and acidic residues" evidence="1">
    <location>
        <begin position="28"/>
        <end position="40"/>
    </location>
</feature>
<feature type="compositionally biased region" description="Basic residues" evidence="1">
    <location>
        <begin position="41"/>
        <end position="57"/>
    </location>
</feature>
<dbReference type="Pfam" id="PF03321">
    <property type="entry name" value="GH3"/>
    <property type="match status" value="1"/>
</dbReference>
<proteinExistence type="predicted"/>
<feature type="compositionally biased region" description="Low complexity" evidence="1">
    <location>
        <begin position="107"/>
        <end position="117"/>
    </location>
</feature>
<feature type="region of interest" description="Disordered" evidence="1">
    <location>
        <begin position="28"/>
        <end position="278"/>
    </location>
</feature>
<feature type="domain" description="GH3 middle" evidence="2">
    <location>
        <begin position="623"/>
        <end position="689"/>
    </location>
</feature>
<sequence length="825" mass="90037">MPTRTAWPARCSDGARRRCPPCCARCSYDRTDRTPRERPRTHGHRRPGHRRPGRRRPGWFAPDVAASLRGGPPGPPRRPTGTPLPHRGGRGGHPDPAVVRPRRPRLRALAPRAAGRRMAADVHPHDLPGGPARHGGGPVPGRVRDPRQRAELVRPGADGATEEPGTAVARLHGSGSGPRAGAVHRAAARPRHRIPGRGGDGDRGRHRRGLPRPHPSPLRRGRAARSGPSRRHRARDAPPGARRTAAARRARPGPRPPRREPDHARHRPPRAAPPVRGPLLRPRWRESLHTERILTEHHRFLATLDHPEQTQQTVLAELLAANGATSYLREHGLNERSGAEEFRKALPIRTQSAFGPWIERAIAGEDGVLTAERPVAFFSSSGSTGREKRIPVTPTYMKRCFLPFYHASFAVLLGAFPDLAADPGGVLNLWRDPTSPHARTADGRPHLGPSQIDHRLFGEGGGPEDGAAWATIPEQLSDADPWERAYLQLRLAAERDIKVLIGVNPALIAGLPYQLAAQWPRIVEEIARGTVGGVPHTTPDPRRAEQIARRADEYGALDPYHLWPNLRAAVAWNSALASLYLPRVRERYGPGVRLFAAPIGSSEGPVAVPVDDHPNAAPLYLPGCYFEFADAAEPIREDSPTVTAAELEPGRDYHLVLSHIGGLYRCAVNDVVHVVDHVGRTPRISYTGRDVLRTAGGVDLTERAVVRALAGALADTGAELRNATVETGTDRFRAAIASALPGPLPAGFATLLDKHLGETADGYRAARDAGALAPVEVLQVHQDAFQREWEHAIRSGQRRTRVKDRIFQPTPDSWARITADERAHA</sequence>
<feature type="compositionally biased region" description="Basic and acidic residues" evidence="1">
    <location>
        <begin position="142"/>
        <end position="152"/>
    </location>
</feature>
<dbReference type="PANTHER" id="PTHR31901:SF9">
    <property type="entry name" value="GH3 DOMAIN-CONTAINING PROTEIN"/>
    <property type="match status" value="1"/>
</dbReference>
<dbReference type="PANTHER" id="PTHR31901">
    <property type="entry name" value="GH3 DOMAIN-CONTAINING PROTEIN"/>
    <property type="match status" value="1"/>
</dbReference>